<name>K8EHJ6_9CHLO</name>
<dbReference type="SMART" id="SM00248">
    <property type="entry name" value="ANK"/>
    <property type="match status" value="6"/>
</dbReference>
<dbReference type="InterPro" id="IPR036770">
    <property type="entry name" value="Ankyrin_rpt-contain_sf"/>
</dbReference>
<dbReference type="SUPFAM" id="SSF48403">
    <property type="entry name" value="Ankyrin repeat"/>
    <property type="match status" value="1"/>
</dbReference>
<dbReference type="PROSITE" id="PS00028">
    <property type="entry name" value="ZINC_FINGER_C2H2_1"/>
    <property type="match status" value="1"/>
</dbReference>
<evidence type="ECO:0000256" key="4">
    <source>
        <dbReference type="SAM" id="MobiDB-lite"/>
    </source>
</evidence>
<feature type="region of interest" description="Disordered" evidence="4">
    <location>
        <begin position="68"/>
        <end position="87"/>
    </location>
</feature>
<protein>
    <submittedName>
        <fullName evidence="6">PREDICTED: similar to ankyrin 2,3/unc44</fullName>
    </submittedName>
</protein>
<evidence type="ECO:0000259" key="5">
    <source>
        <dbReference type="PROSITE" id="PS50157"/>
    </source>
</evidence>
<keyword evidence="3" id="KW-0479">Metal-binding</keyword>
<dbReference type="KEGG" id="bpg:Bathy08g00030"/>
<feature type="compositionally biased region" description="Acidic residues" evidence="4">
    <location>
        <begin position="73"/>
        <end position="87"/>
    </location>
</feature>
<dbReference type="OrthoDB" id="498811at2759"/>
<keyword evidence="2" id="KW-0040">ANK repeat</keyword>
<reference evidence="6 7" key="1">
    <citation type="submission" date="2011-10" db="EMBL/GenBank/DDBJ databases">
        <authorList>
            <person name="Genoscope - CEA"/>
        </authorList>
    </citation>
    <scope>NUCLEOTIDE SEQUENCE [LARGE SCALE GENOMIC DNA]</scope>
    <source>
        <strain evidence="6 7">RCC 1105</strain>
    </source>
</reference>
<dbReference type="InterPro" id="IPR002110">
    <property type="entry name" value="Ankyrin_rpt"/>
</dbReference>
<dbReference type="eggNOG" id="KOG0504">
    <property type="taxonomic scope" value="Eukaryota"/>
</dbReference>
<dbReference type="AlphaFoldDB" id="K8EHJ6"/>
<accession>K8EHJ6</accession>
<keyword evidence="3" id="KW-0862">Zinc</keyword>
<dbReference type="RefSeq" id="XP_007511511.1">
    <property type="nucleotide sequence ID" value="XM_007511449.1"/>
</dbReference>
<evidence type="ECO:0000256" key="2">
    <source>
        <dbReference type="ARBA" id="ARBA00023043"/>
    </source>
</evidence>
<dbReference type="InterPro" id="IPR050776">
    <property type="entry name" value="Ank_Repeat/CDKN_Inhibitor"/>
</dbReference>
<proteinExistence type="predicted"/>
<evidence type="ECO:0000313" key="7">
    <source>
        <dbReference type="Proteomes" id="UP000198341"/>
    </source>
</evidence>
<gene>
    <name evidence="6" type="ORF">Bathy08g00030</name>
</gene>
<dbReference type="Pfam" id="PF12796">
    <property type="entry name" value="Ank_2"/>
    <property type="match status" value="1"/>
</dbReference>
<dbReference type="GO" id="GO:0008270">
    <property type="term" value="F:zinc ion binding"/>
    <property type="evidence" value="ECO:0007669"/>
    <property type="project" value="UniProtKB-KW"/>
</dbReference>
<dbReference type="InterPro" id="IPR013087">
    <property type="entry name" value="Znf_C2H2_type"/>
</dbReference>
<dbReference type="PROSITE" id="PS50157">
    <property type="entry name" value="ZINC_FINGER_C2H2_2"/>
    <property type="match status" value="1"/>
</dbReference>
<evidence type="ECO:0000256" key="1">
    <source>
        <dbReference type="ARBA" id="ARBA00022737"/>
    </source>
</evidence>
<evidence type="ECO:0000256" key="3">
    <source>
        <dbReference type="PROSITE-ProRule" id="PRU00042"/>
    </source>
</evidence>
<keyword evidence="7" id="KW-1185">Reference proteome</keyword>
<organism evidence="6 7">
    <name type="scientific">Bathycoccus prasinos</name>
    <dbReference type="NCBI Taxonomy" id="41875"/>
    <lineage>
        <taxon>Eukaryota</taxon>
        <taxon>Viridiplantae</taxon>
        <taxon>Chlorophyta</taxon>
        <taxon>Mamiellophyceae</taxon>
        <taxon>Mamiellales</taxon>
        <taxon>Bathycoccaceae</taxon>
        <taxon>Bathycoccus</taxon>
    </lineage>
</organism>
<sequence length="507" mass="57208">MDDENALRADIQNFLVTTAKSFLPNQLVDDVFQLARNVVTKTTRKGSADFACKAFVCLFATLKRMATSGRGAEDEDEEEETDEEEDENAIREALLKSTTMNTPNTTTSTKNEKNYHLCYRRKAGESDVRVLVLYRVTAYGLVHRSEYADSIALCDAVYENMDASQIHKVGIADIRTCPKSGTMRILTKKRLAEHAKMGELMCSMCGRFFEASKGLVTHAQSVHKHSYEQGKHLQQTARNSLIDLTNIDALQREYLLSRFTEVLGEEETKKKATPALHPLLEICKTNNVENARQFLRENPDADVNDICDQHGSNCLHWSSGSNALELCKFLCDEVGMDPAFAERKKGRAAIHWASRNGCLEVLVWLIEEKGIDKDCEMSDGTTPFMRAAWMGHLELCEYLVKVANCDIHRENKYRCNAVHWAAQSGDVKMLKYLRALGLDVTSANVNGHSILHKSATKGFYDACVYLVEELDLPLLRDNDGYGPEDMAKMEGHKELASWLKDRRSRIE</sequence>
<dbReference type="Proteomes" id="UP000198341">
    <property type="component" value="Chromosome 8"/>
</dbReference>
<evidence type="ECO:0000313" key="6">
    <source>
        <dbReference type="EMBL" id="CCO17632.1"/>
    </source>
</evidence>
<feature type="domain" description="C2H2-type" evidence="5">
    <location>
        <begin position="200"/>
        <end position="228"/>
    </location>
</feature>
<dbReference type="EMBL" id="FO082271">
    <property type="protein sequence ID" value="CCO17632.1"/>
    <property type="molecule type" value="Genomic_DNA"/>
</dbReference>
<dbReference type="PANTHER" id="PTHR24201">
    <property type="entry name" value="ANK_REP_REGION DOMAIN-CONTAINING PROTEIN"/>
    <property type="match status" value="1"/>
</dbReference>
<dbReference type="PANTHER" id="PTHR24201:SF2">
    <property type="entry name" value="ANKYRIN REPEAT DOMAIN-CONTAINING PROTEIN 42"/>
    <property type="match status" value="1"/>
</dbReference>
<keyword evidence="1" id="KW-0677">Repeat</keyword>
<dbReference type="Gene3D" id="1.25.40.20">
    <property type="entry name" value="Ankyrin repeat-containing domain"/>
    <property type="match status" value="1"/>
</dbReference>
<keyword evidence="3" id="KW-0863">Zinc-finger</keyword>
<dbReference type="GeneID" id="19013982"/>